<sequence length="273" mass="30820">MSIFLKIEKNATGRDYIVGDIHGHLDQLDHQLEEVTFDPSCDRLFCLGDLVDRGRYSESLLARIDQKTYFSTLGNHEAMMIAGFEGPEGTLRHKANGGEWFYELPLTARQNLVRQVRSWPWAIELDTGKQKLGLIHANVIDSNWPHTLHTLSSISEAWLSGVSFDDNCLIKNTVEKLLWDRSLAQKLYGDVLAMGRKKRTLTEYKSLFLERLHAIGTACSESLKPFNIVGIDALYLGHNFVPKSVVLGKCHFLDSYRGGIGERLSLVCVNEPD</sequence>
<gene>
    <name evidence="2" type="ORF">ACCI49_17855</name>
</gene>
<comment type="caution">
    <text evidence="2">The sequence shown here is derived from an EMBL/GenBank/DDBJ whole genome shotgun (WGS) entry which is preliminary data.</text>
</comment>
<accession>A0ABV4P3F8</accession>
<reference evidence="2 3" key="1">
    <citation type="submission" date="2024-08" db="EMBL/GenBank/DDBJ databases">
        <authorList>
            <person name="Ishaq N."/>
        </authorList>
    </citation>
    <scope>NUCLEOTIDE SEQUENCE [LARGE SCALE GENOMIC DNA]</scope>
    <source>
        <strain evidence="2 3">DSM 18651</strain>
    </source>
</reference>
<dbReference type="InterPro" id="IPR029052">
    <property type="entry name" value="Metallo-depent_PP-like"/>
</dbReference>
<evidence type="ECO:0000313" key="2">
    <source>
        <dbReference type="EMBL" id="MFA0812782.1"/>
    </source>
</evidence>
<feature type="domain" description="Calcineurin-like phosphoesterase" evidence="1">
    <location>
        <begin position="17"/>
        <end position="160"/>
    </location>
</feature>
<proteinExistence type="predicted"/>
<protein>
    <submittedName>
        <fullName evidence="2">Metallophosphoesterase</fullName>
    </submittedName>
</protein>
<dbReference type="InterPro" id="IPR004843">
    <property type="entry name" value="Calcineurin-like_PHP"/>
</dbReference>
<keyword evidence="3" id="KW-1185">Reference proteome</keyword>
<organism evidence="2 3">
    <name type="scientific">Microbulbifer epialgicus</name>
    <dbReference type="NCBI Taxonomy" id="393907"/>
    <lineage>
        <taxon>Bacteria</taxon>
        <taxon>Pseudomonadati</taxon>
        <taxon>Pseudomonadota</taxon>
        <taxon>Gammaproteobacteria</taxon>
        <taxon>Cellvibrionales</taxon>
        <taxon>Microbulbiferaceae</taxon>
        <taxon>Microbulbifer</taxon>
    </lineage>
</organism>
<dbReference type="PANTHER" id="PTHR42850:SF11">
    <property type="entry name" value="BIS(5'-NUCLEOSYL)-TETRAPHOSPHATASE [SYMMETRICAL]"/>
    <property type="match status" value="1"/>
</dbReference>
<dbReference type="EMBL" id="JBGMEK010000054">
    <property type="protein sequence ID" value="MFA0812782.1"/>
    <property type="molecule type" value="Genomic_DNA"/>
</dbReference>
<name>A0ABV4P3F8_9GAMM</name>
<dbReference type="Gene3D" id="3.60.21.10">
    <property type="match status" value="1"/>
</dbReference>
<dbReference type="Proteomes" id="UP001569428">
    <property type="component" value="Unassembled WGS sequence"/>
</dbReference>
<dbReference type="RefSeq" id="WP_371840503.1">
    <property type="nucleotide sequence ID" value="NZ_JBGMEK010000054.1"/>
</dbReference>
<dbReference type="InterPro" id="IPR050126">
    <property type="entry name" value="Ap4A_hydrolase"/>
</dbReference>
<evidence type="ECO:0000313" key="3">
    <source>
        <dbReference type="Proteomes" id="UP001569428"/>
    </source>
</evidence>
<dbReference type="SUPFAM" id="SSF56300">
    <property type="entry name" value="Metallo-dependent phosphatases"/>
    <property type="match status" value="1"/>
</dbReference>
<dbReference type="Pfam" id="PF00149">
    <property type="entry name" value="Metallophos"/>
    <property type="match status" value="1"/>
</dbReference>
<dbReference type="PANTHER" id="PTHR42850">
    <property type="entry name" value="METALLOPHOSPHOESTERASE"/>
    <property type="match status" value="1"/>
</dbReference>
<evidence type="ECO:0000259" key="1">
    <source>
        <dbReference type="Pfam" id="PF00149"/>
    </source>
</evidence>